<dbReference type="Proteomes" id="UP000003221">
    <property type="component" value="Unassembled WGS sequence"/>
</dbReference>
<keyword evidence="5 11" id="KW-0997">Cell inner membrane</keyword>
<dbReference type="Gene3D" id="3.30.460.20">
    <property type="entry name" value="CorA soluble domain-like"/>
    <property type="match status" value="1"/>
</dbReference>
<evidence type="ECO:0000256" key="5">
    <source>
        <dbReference type="ARBA" id="ARBA00022519"/>
    </source>
</evidence>
<keyword evidence="10 11" id="KW-0472">Membrane</keyword>
<evidence type="ECO:0000256" key="9">
    <source>
        <dbReference type="ARBA" id="ARBA00023065"/>
    </source>
</evidence>
<keyword evidence="9 11" id="KW-0406">Ion transport</keyword>
<dbReference type="InterPro" id="IPR002523">
    <property type="entry name" value="MgTranspt_CorA/ZnTranspt_ZntB"/>
</dbReference>
<dbReference type="AlphaFoldDB" id="G5Q2E8"/>
<dbReference type="SUPFAM" id="SSF143865">
    <property type="entry name" value="CorA soluble domain-like"/>
    <property type="match status" value="1"/>
</dbReference>
<evidence type="ECO:0000313" key="12">
    <source>
        <dbReference type="EMBL" id="EHC79543.1"/>
    </source>
</evidence>
<dbReference type="InterPro" id="IPR023714">
    <property type="entry name" value="Zn_transp_ZntB"/>
</dbReference>
<protein>
    <recommendedName>
        <fullName evidence="11">Zinc transport protein ZntB</fullName>
    </recommendedName>
</protein>
<comment type="caution">
    <text evidence="12">The sequence shown here is derived from an EMBL/GenBank/DDBJ whole genome shotgun (WGS) entry which is preliminary data.</text>
</comment>
<name>G5Q2E8_SALMO</name>
<feature type="transmembrane region" description="Helical" evidence="11">
    <location>
        <begin position="312"/>
        <end position="332"/>
    </location>
</feature>
<dbReference type="GO" id="GO:0015087">
    <property type="term" value="F:cobalt ion transmembrane transporter activity"/>
    <property type="evidence" value="ECO:0007669"/>
    <property type="project" value="TreeGrafter"/>
</dbReference>
<evidence type="ECO:0000256" key="10">
    <source>
        <dbReference type="ARBA" id="ARBA00023136"/>
    </source>
</evidence>
<dbReference type="CDD" id="cd12833">
    <property type="entry name" value="ZntB-like_1"/>
    <property type="match status" value="1"/>
</dbReference>
<dbReference type="SUPFAM" id="SSF144083">
    <property type="entry name" value="Magnesium transport protein CorA, transmembrane region"/>
    <property type="match status" value="1"/>
</dbReference>
<keyword evidence="4 11" id="KW-1003">Cell membrane</keyword>
<dbReference type="PANTHER" id="PTHR46494">
    <property type="entry name" value="CORA FAMILY METAL ION TRANSPORTER (EUROFUNG)"/>
    <property type="match status" value="1"/>
</dbReference>
<dbReference type="GO" id="GO:0000287">
    <property type="term" value="F:magnesium ion binding"/>
    <property type="evidence" value="ECO:0007669"/>
    <property type="project" value="TreeGrafter"/>
</dbReference>
<comment type="similarity">
    <text evidence="2 11">Belongs to the CorA metal ion transporter (MIT) (TC 1.A.35) family.</text>
</comment>
<dbReference type="FunFam" id="3.30.460.20:FF:000001">
    <property type="entry name" value="Zinc transport protein ZntB"/>
    <property type="match status" value="1"/>
</dbReference>
<dbReference type="InterPro" id="IPR045863">
    <property type="entry name" value="CorA_TM1_TM2"/>
</dbReference>
<reference evidence="12 13" key="1">
    <citation type="journal article" date="2011" name="BMC Genomics">
        <title>Genome sequencing reveals diversification of virulence factor content and possible host adaptation in distinct subpopulations of Salmonella enterica.</title>
        <authorList>
            <person name="den Bakker H.C."/>
            <person name="Moreno Switt A.I."/>
            <person name="Govoni G."/>
            <person name="Cummings C.A."/>
            <person name="Ranieri M.L."/>
            <person name="Degoricija L."/>
            <person name="Hoelzer K."/>
            <person name="Rodriguez-Rivera L.D."/>
            <person name="Brown S."/>
            <person name="Bolchacova E."/>
            <person name="Furtado M.R."/>
            <person name="Wiedmann M."/>
        </authorList>
    </citation>
    <scope>NUCLEOTIDE SEQUENCE [LARGE SCALE GENOMIC DNA]</scope>
    <source>
        <strain evidence="12 13">S5-403</strain>
    </source>
</reference>
<evidence type="ECO:0000256" key="3">
    <source>
        <dbReference type="ARBA" id="ARBA00022448"/>
    </source>
</evidence>
<dbReference type="HAMAP" id="MF_01565">
    <property type="entry name" value="ZntB"/>
    <property type="match status" value="1"/>
</dbReference>
<dbReference type="NCBIfam" id="NF007092">
    <property type="entry name" value="PRK09546.1"/>
    <property type="match status" value="1"/>
</dbReference>
<dbReference type="Gene3D" id="1.20.58.340">
    <property type="entry name" value="Magnesium transport protein CorA, transmembrane region"/>
    <property type="match status" value="3"/>
</dbReference>
<evidence type="ECO:0000256" key="1">
    <source>
        <dbReference type="ARBA" id="ARBA00004651"/>
    </source>
</evidence>
<feature type="transmembrane region" description="Helical" evidence="11">
    <location>
        <begin position="279"/>
        <end position="300"/>
    </location>
</feature>
<dbReference type="GO" id="GO:0050897">
    <property type="term" value="F:cobalt ion binding"/>
    <property type="evidence" value="ECO:0007669"/>
    <property type="project" value="TreeGrafter"/>
</dbReference>
<evidence type="ECO:0000313" key="13">
    <source>
        <dbReference type="Proteomes" id="UP000003221"/>
    </source>
</evidence>
<evidence type="ECO:0000256" key="11">
    <source>
        <dbReference type="HAMAP-Rule" id="MF_01565"/>
    </source>
</evidence>
<keyword evidence="8 11" id="KW-1133">Transmembrane helix</keyword>
<dbReference type="GO" id="GO:0015095">
    <property type="term" value="F:magnesium ion transmembrane transporter activity"/>
    <property type="evidence" value="ECO:0007669"/>
    <property type="project" value="TreeGrafter"/>
</dbReference>
<gene>
    <name evidence="11" type="primary">zntB</name>
    <name evidence="12" type="ORF">LTSEMON_2100</name>
</gene>
<proteinExistence type="inferred from homology"/>
<sequence>MEAIKGSDVNVPDAVFAWLLDGRGGVKPLEDNDVIDSQHPCWLHLNYTHPDSARWLASTPLLPNNVRDALAGESSRPRVSRLGEGTLITLRCINGSTDERPDQLVAMRLYMDERFIVSTRQRKVLALDDVVSDLQEGTGPVDCGGWLVDVCDALTDHASEFIEELHDKIIDLEDNLLDQQIPPRGFLALLRKQLIVMRRYMAPANCYASLYMAPQRDVYARLASERLPWMSDDHRRRMQDIADRLGRGLDEIDACIARTGIMADEIAQVMQESLARRTYTMSLMAMVFLPSTFLTGLFGVNLGGIPGGGWRFGFSLFCILLVVLIGGVTLWLHRSKWL</sequence>
<dbReference type="EMBL" id="AFCS01000514">
    <property type="protein sequence ID" value="EHC79543.1"/>
    <property type="molecule type" value="Genomic_DNA"/>
</dbReference>
<dbReference type="InterPro" id="IPR045861">
    <property type="entry name" value="CorA_cytoplasmic_dom"/>
</dbReference>
<keyword evidence="3 11" id="KW-0813">Transport</keyword>
<evidence type="ECO:0000256" key="8">
    <source>
        <dbReference type="ARBA" id="ARBA00022989"/>
    </source>
</evidence>
<comment type="subcellular location">
    <subcellularLocation>
        <location evidence="11">Cell inner membrane</location>
        <topology evidence="11">Multi-pass membrane protein</topology>
    </subcellularLocation>
    <subcellularLocation>
        <location evidence="1">Cell membrane</location>
        <topology evidence="1">Multi-pass membrane protein</topology>
    </subcellularLocation>
</comment>
<evidence type="ECO:0000256" key="6">
    <source>
        <dbReference type="ARBA" id="ARBA00022692"/>
    </source>
</evidence>
<dbReference type="PANTHER" id="PTHR46494:SF3">
    <property type="entry name" value="ZINC TRANSPORT PROTEIN ZNTB"/>
    <property type="match status" value="1"/>
</dbReference>
<dbReference type="GO" id="GO:0005385">
    <property type="term" value="F:zinc ion transmembrane transporter activity"/>
    <property type="evidence" value="ECO:0007669"/>
    <property type="project" value="UniProtKB-UniRule"/>
</dbReference>
<comment type="function">
    <text evidence="11">Zinc transporter. Acts as a Zn(2+):proton symporter, which likely mediates zinc ion uptake.</text>
</comment>
<organism evidence="12 13">
    <name type="scientific">Salmonella enterica subsp. enterica serovar Montevideo str. S5-403</name>
    <dbReference type="NCBI Taxonomy" id="913242"/>
    <lineage>
        <taxon>Bacteria</taxon>
        <taxon>Pseudomonadati</taxon>
        <taxon>Pseudomonadota</taxon>
        <taxon>Gammaproteobacteria</taxon>
        <taxon>Enterobacterales</taxon>
        <taxon>Enterobacteriaceae</taxon>
        <taxon>Salmonella</taxon>
    </lineage>
</organism>
<evidence type="ECO:0000256" key="7">
    <source>
        <dbReference type="ARBA" id="ARBA00022833"/>
    </source>
</evidence>
<dbReference type="PATRIC" id="fig|913242.3.peg.1845"/>
<keyword evidence="7 11" id="KW-0862">Zinc</keyword>
<accession>G5Q2E8</accession>
<dbReference type="GO" id="GO:0005886">
    <property type="term" value="C:plasma membrane"/>
    <property type="evidence" value="ECO:0007669"/>
    <property type="project" value="UniProtKB-SubCell"/>
</dbReference>
<dbReference type="Pfam" id="PF01544">
    <property type="entry name" value="CorA"/>
    <property type="match status" value="1"/>
</dbReference>
<evidence type="ECO:0000256" key="4">
    <source>
        <dbReference type="ARBA" id="ARBA00022475"/>
    </source>
</evidence>
<evidence type="ECO:0000256" key="2">
    <source>
        <dbReference type="ARBA" id="ARBA00009765"/>
    </source>
</evidence>
<keyword evidence="6 11" id="KW-0812">Transmembrane</keyword>
<comment type="catalytic activity">
    <reaction evidence="11">
        <text>Zn(2+)(out) + H(+)(out) = Zn(2+)(in) + H(+)(in)</text>
        <dbReference type="Rhea" id="RHEA:71195"/>
        <dbReference type="ChEBI" id="CHEBI:15378"/>
        <dbReference type="ChEBI" id="CHEBI:29105"/>
    </reaction>
</comment>